<protein>
    <recommendedName>
        <fullName evidence="3">PIN domain-containing protein</fullName>
    </recommendedName>
</protein>
<name>A0ABV2CN45_9RHOO</name>
<dbReference type="InterPro" id="IPR029060">
    <property type="entry name" value="PIN-like_dom_sf"/>
</dbReference>
<evidence type="ECO:0008006" key="3">
    <source>
        <dbReference type="Google" id="ProtNLM"/>
    </source>
</evidence>
<evidence type="ECO:0000313" key="1">
    <source>
        <dbReference type="EMBL" id="MET1489319.1"/>
    </source>
</evidence>
<accession>A0ABV2CN45</accession>
<dbReference type="EMBL" id="JBEWLZ010000003">
    <property type="protein sequence ID" value="MET1489319.1"/>
    <property type="molecule type" value="Genomic_DNA"/>
</dbReference>
<sequence length="163" mass="18372">MSLGDTNGKYHFYCINVISMKYMLDTNIFNLLLDGRFSLSFLSEVNGVFATPIQMEELSKTSDAERRNELLRIFEDVSPHVFSPSFSWDVPGAGWDDGEWSEHNDASQLWVALESNKSKLNNWEDALIAEAAMSADCCLVTADRLLAEVASRHGISTQYFDCK</sequence>
<dbReference type="Proteomes" id="UP001548590">
    <property type="component" value="Unassembled WGS sequence"/>
</dbReference>
<dbReference type="Gene3D" id="3.40.50.1010">
    <property type="entry name" value="5'-nuclease"/>
    <property type="match status" value="1"/>
</dbReference>
<gene>
    <name evidence="1" type="ORF">ABVT11_05740</name>
</gene>
<comment type="caution">
    <text evidence="1">The sequence shown here is derived from an EMBL/GenBank/DDBJ whole genome shotgun (WGS) entry which is preliminary data.</text>
</comment>
<reference evidence="1 2" key="1">
    <citation type="submission" date="2024-07" db="EMBL/GenBank/DDBJ databases">
        <title>Uliginosibacterium paludis KCTC:42655.</title>
        <authorList>
            <person name="Kim M.K."/>
        </authorList>
    </citation>
    <scope>NUCLEOTIDE SEQUENCE [LARGE SCALE GENOMIC DNA]</scope>
    <source>
        <strain evidence="1 2">KCTC 42655</strain>
    </source>
</reference>
<keyword evidence="2" id="KW-1185">Reference proteome</keyword>
<proteinExistence type="predicted"/>
<organism evidence="1 2">
    <name type="scientific">Uliginosibacterium paludis</name>
    <dbReference type="NCBI Taxonomy" id="1615952"/>
    <lineage>
        <taxon>Bacteria</taxon>
        <taxon>Pseudomonadati</taxon>
        <taxon>Pseudomonadota</taxon>
        <taxon>Betaproteobacteria</taxon>
        <taxon>Rhodocyclales</taxon>
        <taxon>Zoogloeaceae</taxon>
        <taxon>Uliginosibacterium</taxon>
    </lineage>
</organism>
<dbReference type="RefSeq" id="WP_345925698.1">
    <property type="nucleotide sequence ID" value="NZ_JBDIVF010000002.1"/>
</dbReference>
<dbReference type="SUPFAM" id="SSF88723">
    <property type="entry name" value="PIN domain-like"/>
    <property type="match status" value="1"/>
</dbReference>
<evidence type="ECO:0000313" key="2">
    <source>
        <dbReference type="Proteomes" id="UP001548590"/>
    </source>
</evidence>